<sequence>MKSILFLSVLTLSVFWSCLNEQGVKPSIKTPNAESGLQKVAKITYIKQQIDTVERFQEGLCDTCVASYKAVIIENRLLAKRISEQNFEMQKMILHNDSIINAPPTFLATYR</sequence>
<protein>
    <submittedName>
        <fullName evidence="1">Uncharacterized protein</fullName>
    </submittedName>
</protein>
<dbReference type="Proteomes" id="UP001304671">
    <property type="component" value="Unassembled WGS sequence"/>
</dbReference>
<comment type="caution">
    <text evidence="1">The sequence shown here is derived from an EMBL/GenBank/DDBJ whole genome shotgun (WGS) entry which is preliminary data.</text>
</comment>
<evidence type="ECO:0000313" key="2">
    <source>
        <dbReference type="Proteomes" id="UP001304671"/>
    </source>
</evidence>
<keyword evidence="2" id="KW-1185">Reference proteome</keyword>
<dbReference type="RefSeq" id="WP_323247369.1">
    <property type="nucleotide sequence ID" value="NZ_JAYFUL010000006.1"/>
</dbReference>
<proteinExistence type="predicted"/>
<organism evidence="1 2">
    <name type="scientific">Arcicella aquatica</name>
    <dbReference type="NCBI Taxonomy" id="217141"/>
    <lineage>
        <taxon>Bacteria</taxon>
        <taxon>Pseudomonadati</taxon>
        <taxon>Bacteroidota</taxon>
        <taxon>Cytophagia</taxon>
        <taxon>Cytophagales</taxon>
        <taxon>Flectobacillaceae</taxon>
        <taxon>Arcicella</taxon>
    </lineage>
</organism>
<dbReference type="EMBL" id="JAYFUL010000006">
    <property type="protein sequence ID" value="MEA5257170.1"/>
    <property type="molecule type" value="Genomic_DNA"/>
</dbReference>
<evidence type="ECO:0000313" key="1">
    <source>
        <dbReference type="EMBL" id="MEA5257170.1"/>
    </source>
</evidence>
<reference evidence="1 2" key="1">
    <citation type="submission" date="2023-12" db="EMBL/GenBank/DDBJ databases">
        <title>Novel species of the genus Arcicella isolated from rivers.</title>
        <authorList>
            <person name="Lu H."/>
        </authorList>
    </citation>
    <scope>NUCLEOTIDE SEQUENCE [LARGE SCALE GENOMIC DNA]</scope>
    <source>
        <strain evidence="1 2">LMG 21963</strain>
    </source>
</reference>
<accession>A0ABU5QK59</accession>
<name>A0ABU5QK59_9BACT</name>
<gene>
    <name evidence="1" type="ORF">VB264_05185</name>
</gene>